<dbReference type="KEGG" id="pnl:PNK_1605"/>
<keyword evidence="3" id="KW-0812">Transmembrane</keyword>
<organism evidence="4 5">
    <name type="scientific">Candidatus Protochlamydia naegleriophila</name>
    <dbReference type="NCBI Taxonomy" id="389348"/>
    <lineage>
        <taxon>Bacteria</taxon>
        <taxon>Pseudomonadati</taxon>
        <taxon>Chlamydiota</taxon>
        <taxon>Chlamydiia</taxon>
        <taxon>Parachlamydiales</taxon>
        <taxon>Parachlamydiaceae</taxon>
        <taxon>Candidatus Protochlamydia</taxon>
    </lineage>
</organism>
<proteinExistence type="predicted"/>
<feature type="coiled-coil region" evidence="1">
    <location>
        <begin position="81"/>
        <end position="133"/>
    </location>
</feature>
<evidence type="ECO:0000256" key="3">
    <source>
        <dbReference type="SAM" id="Phobius"/>
    </source>
</evidence>
<feature type="compositionally biased region" description="Basic and acidic residues" evidence="2">
    <location>
        <begin position="134"/>
        <end position="144"/>
    </location>
</feature>
<evidence type="ECO:0000256" key="2">
    <source>
        <dbReference type="SAM" id="MobiDB-lite"/>
    </source>
</evidence>
<sequence>MHPLWQFLQSEPILALLIAVLIFLVTIFLVVKQWIGFSITLLLLLFSLAAGLLVSNQQMLRGYASDYHIKHLQDSNQDAFKKQIFQAVEDLKAEVDSEKENLRHVMTQVQDIFDQMDTQKQKLQQFIEETKERFKAEAGKKGQSEEALPQAGLSSSEKPL</sequence>
<dbReference type="PATRIC" id="fig|389348.3.peg.1797"/>
<keyword evidence="3" id="KW-0472">Membrane</keyword>
<name>A0A0U5JCJ6_9BACT</name>
<dbReference type="RefSeq" id="WP_032124200.1">
    <property type="nucleotide sequence ID" value="NZ_LN879502.1"/>
</dbReference>
<keyword evidence="5" id="KW-1185">Reference proteome</keyword>
<reference evidence="5" key="1">
    <citation type="submission" date="2015-09" db="EMBL/GenBank/DDBJ databases">
        <authorList>
            <person name="Bertelli C."/>
        </authorList>
    </citation>
    <scope>NUCLEOTIDE SEQUENCE [LARGE SCALE GENOMIC DNA]</scope>
    <source>
        <strain evidence="5">KNic</strain>
    </source>
</reference>
<evidence type="ECO:0000256" key="1">
    <source>
        <dbReference type="SAM" id="Coils"/>
    </source>
</evidence>
<accession>A0A0U5JCJ6</accession>
<dbReference type="Proteomes" id="UP000069902">
    <property type="component" value="Chromosome cPNK"/>
</dbReference>
<feature type="transmembrane region" description="Helical" evidence="3">
    <location>
        <begin position="12"/>
        <end position="31"/>
    </location>
</feature>
<feature type="transmembrane region" description="Helical" evidence="3">
    <location>
        <begin position="37"/>
        <end position="55"/>
    </location>
</feature>
<evidence type="ECO:0000313" key="4">
    <source>
        <dbReference type="EMBL" id="CUI17214.1"/>
    </source>
</evidence>
<dbReference type="InParanoid" id="A0A0U5JCJ6"/>
<keyword evidence="1" id="KW-0175">Coiled coil</keyword>
<keyword evidence="3" id="KW-1133">Transmembrane helix</keyword>
<protein>
    <submittedName>
        <fullName evidence="4">Uncharacterized protein</fullName>
    </submittedName>
</protein>
<dbReference type="AlphaFoldDB" id="A0A0U5JCJ6"/>
<gene>
    <name evidence="4" type="ORF">PNK_1605</name>
</gene>
<evidence type="ECO:0000313" key="5">
    <source>
        <dbReference type="Proteomes" id="UP000069902"/>
    </source>
</evidence>
<dbReference type="EMBL" id="LN879502">
    <property type="protein sequence ID" value="CUI17214.1"/>
    <property type="molecule type" value="Genomic_DNA"/>
</dbReference>
<feature type="region of interest" description="Disordered" evidence="2">
    <location>
        <begin position="134"/>
        <end position="160"/>
    </location>
</feature>